<feature type="compositionally biased region" description="Polar residues" evidence="1">
    <location>
        <begin position="263"/>
        <end position="284"/>
    </location>
</feature>
<feature type="compositionally biased region" description="Basic and acidic residues" evidence="1">
    <location>
        <begin position="63"/>
        <end position="75"/>
    </location>
</feature>
<feature type="compositionally biased region" description="Low complexity" evidence="1">
    <location>
        <begin position="110"/>
        <end position="130"/>
    </location>
</feature>
<proteinExistence type="predicted"/>
<evidence type="ECO:0000313" key="2">
    <source>
        <dbReference type="EMBL" id="CEH18521.1"/>
    </source>
</evidence>
<accession>A0A0P1BQI9</accession>
<evidence type="ECO:0000313" key="3">
    <source>
        <dbReference type="Proteomes" id="UP000054845"/>
    </source>
</evidence>
<feature type="compositionally biased region" description="Low complexity" evidence="1">
    <location>
        <begin position="366"/>
        <end position="382"/>
    </location>
</feature>
<protein>
    <submittedName>
        <fullName evidence="2">Uncharacterized protein</fullName>
    </submittedName>
</protein>
<reference evidence="2 3" key="1">
    <citation type="submission" date="2014-09" db="EMBL/GenBank/DDBJ databases">
        <authorList>
            <person name="Magalhaes I.L.F."/>
            <person name="Oliveira U."/>
            <person name="Santos F.R."/>
            <person name="Vidigal T.H.D.A."/>
            <person name="Brescovit A.D."/>
            <person name="Santos A.J."/>
        </authorList>
    </citation>
    <scope>NUCLEOTIDE SEQUENCE [LARGE SCALE GENOMIC DNA]</scope>
</reference>
<sequence length="439" mass="46256">MPCLAAKLEAASAVPELADSERHASAPVSPTRTATGSDVSCTRTASSIANTSPPTTPPGTPDQRPRSNSGRDRRSSSPTKTKPKVPLRPCFRRRASAQSTQSMGRLSSCGMRSGMDSSSESESVTSTASRGRAHVRFSPGPPESFRTHSPVEYDRKACLPSNRLSPEDVEELREMHVEMGLLEAKWAAMASSKMRTAAQAASSSAVAGSEDESATEEDQQPIGTGGSLVTGEDEYPLSSPSSLLAPPSLGAASNNDRKRADSIASSSPSTFCRNRFTIDSNLPNSPDRATDKAAVTPAEHLRLEREKERERALRFAGIGTGTGFRYNSRSQPHGPGGCFSRGYGEPGAPAGRQTSPIIGAARPEWTGSRTSSTTSTSSTVSSDAWSIGNSTAITTPTASNPTTPTSLWPSSYPTSTCGYDSPASASEFYESGSEWDFVA</sequence>
<dbReference type="Proteomes" id="UP000054845">
    <property type="component" value="Unassembled WGS sequence"/>
</dbReference>
<feature type="compositionally biased region" description="Low complexity" evidence="1">
    <location>
        <begin position="389"/>
        <end position="406"/>
    </location>
</feature>
<feature type="region of interest" description="Disordered" evidence="1">
    <location>
        <begin position="192"/>
        <end position="295"/>
    </location>
</feature>
<feature type="compositionally biased region" description="Polar residues" evidence="1">
    <location>
        <begin position="28"/>
        <end position="50"/>
    </location>
</feature>
<keyword evidence="3" id="KW-1185">Reference proteome</keyword>
<feature type="region of interest" description="Disordered" evidence="1">
    <location>
        <begin position="14"/>
        <end position="151"/>
    </location>
</feature>
<dbReference type="AlphaFoldDB" id="A0A0P1BQI9"/>
<feature type="compositionally biased region" description="Low complexity" evidence="1">
    <location>
        <begin position="236"/>
        <end position="253"/>
    </location>
</feature>
<feature type="compositionally biased region" description="Acidic residues" evidence="1">
    <location>
        <begin position="209"/>
        <end position="219"/>
    </location>
</feature>
<feature type="compositionally biased region" description="Low complexity" evidence="1">
    <location>
        <begin position="197"/>
        <end position="208"/>
    </location>
</feature>
<name>A0A0P1BQI9_9BASI</name>
<dbReference type="OrthoDB" id="3366471at2759"/>
<organism evidence="2 3">
    <name type="scientific">Ceraceosorus bombacis</name>
    <dbReference type="NCBI Taxonomy" id="401625"/>
    <lineage>
        <taxon>Eukaryota</taxon>
        <taxon>Fungi</taxon>
        <taxon>Dikarya</taxon>
        <taxon>Basidiomycota</taxon>
        <taxon>Ustilaginomycotina</taxon>
        <taxon>Exobasidiomycetes</taxon>
        <taxon>Ceraceosorales</taxon>
        <taxon>Ceraceosoraceae</taxon>
        <taxon>Ceraceosorus</taxon>
    </lineage>
</organism>
<feature type="compositionally biased region" description="Basic residues" evidence="1">
    <location>
        <begin position="81"/>
        <end position="95"/>
    </location>
</feature>
<feature type="region of interest" description="Disordered" evidence="1">
    <location>
        <begin position="363"/>
        <end position="414"/>
    </location>
</feature>
<feature type="compositionally biased region" description="Polar residues" evidence="1">
    <location>
        <begin position="96"/>
        <end position="105"/>
    </location>
</feature>
<dbReference type="STRING" id="401625.A0A0P1BQI9"/>
<dbReference type="EMBL" id="CCYA01000275">
    <property type="protein sequence ID" value="CEH18521.1"/>
    <property type="molecule type" value="Genomic_DNA"/>
</dbReference>
<evidence type="ECO:0000256" key="1">
    <source>
        <dbReference type="SAM" id="MobiDB-lite"/>
    </source>
</evidence>